<dbReference type="AlphaFoldDB" id="A0A6D2IXP7"/>
<accession>A0A6D2IXP7</accession>
<dbReference type="Proteomes" id="UP000467841">
    <property type="component" value="Unassembled WGS sequence"/>
</dbReference>
<dbReference type="GO" id="GO:0003676">
    <property type="term" value="F:nucleic acid binding"/>
    <property type="evidence" value="ECO:0007669"/>
    <property type="project" value="InterPro"/>
</dbReference>
<dbReference type="EMBL" id="CACVBM020001116">
    <property type="protein sequence ID" value="CAA7032016.1"/>
    <property type="molecule type" value="Genomic_DNA"/>
</dbReference>
<dbReference type="InterPro" id="IPR012337">
    <property type="entry name" value="RNaseH-like_sf"/>
</dbReference>
<dbReference type="PROSITE" id="PS50994">
    <property type="entry name" value="INTEGRASE"/>
    <property type="match status" value="1"/>
</dbReference>
<dbReference type="GO" id="GO:0015074">
    <property type="term" value="P:DNA integration"/>
    <property type="evidence" value="ECO:0007669"/>
    <property type="project" value="InterPro"/>
</dbReference>
<keyword evidence="3" id="KW-1185">Reference proteome</keyword>
<dbReference type="InterPro" id="IPR036397">
    <property type="entry name" value="RNaseH_sf"/>
</dbReference>
<dbReference type="Pfam" id="PF17921">
    <property type="entry name" value="Integrase_H2C2"/>
    <property type="match status" value="1"/>
</dbReference>
<dbReference type="Gene3D" id="3.30.420.10">
    <property type="entry name" value="Ribonuclease H-like superfamily/Ribonuclease H"/>
    <property type="match status" value="1"/>
</dbReference>
<reference evidence="2" key="1">
    <citation type="submission" date="2020-01" db="EMBL/GenBank/DDBJ databases">
        <authorList>
            <person name="Mishra B."/>
        </authorList>
    </citation>
    <scope>NUCLEOTIDE SEQUENCE [LARGE SCALE GENOMIC DNA]</scope>
</reference>
<sequence length="326" mass="37076">MYKPGCENKAADGLSRIPTSSALISSTLLALTVPEALQLQDLYKEIEKDVDIQTIISQVKAGTAASSYEVINELLWFRQRLVIPRDSSFIPLIISQCHDSQIGGHSGVLKTVKRIQLSFQRSGMYKMVQRYVSECLICQHYKYSTLSPAGLLQPLPIPTAVWEDISMDFVEGLPMSCGFNVILVVIDRLSKFGHFIGLRHPFNAVDVAQSFIREIVRLHGFPRSIVSDRDKIFLSKFWKELFRLEGTKLNYSTAFHPHTDGQTEVLNRCLETYLRCFASGHPKTWHKFLPWAELWYNTSYHTALKTSPFRVLYGRDPPSVLTGFNV</sequence>
<feature type="domain" description="Integrase catalytic" evidence="1">
    <location>
        <begin position="152"/>
        <end position="316"/>
    </location>
</feature>
<dbReference type="Gene3D" id="1.10.340.70">
    <property type="match status" value="1"/>
</dbReference>
<dbReference type="OrthoDB" id="2013610at2759"/>
<organism evidence="2 3">
    <name type="scientific">Microthlaspi erraticum</name>
    <dbReference type="NCBI Taxonomy" id="1685480"/>
    <lineage>
        <taxon>Eukaryota</taxon>
        <taxon>Viridiplantae</taxon>
        <taxon>Streptophyta</taxon>
        <taxon>Embryophyta</taxon>
        <taxon>Tracheophyta</taxon>
        <taxon>Spermatophyta</taxon>
        <taxon>Magnoliopsida</taxon>
        <taxon>eudicotyledons</taxon>
        <taxon>Gunneridae</taxon>
        <taxon>Pentapetalae</taxon>
        <taxon>rosids</taxon>
        <taxon>malvids</taxon>
        <taxon>Brassicales</taxon>
        <taxon>Brassicaceae</taxon>
        <taxon>Coluteocarpeae</taxon>
        <taxon>Microthlaspi</taxon>
    </lineage>
</organism>
<dbReference type="InterPro" id="IPR041588">
    <property type="entry name" value="Integrase_H2C2"/>
</dbReference>
<dbReference type="PANTHER" id="PTHR37984">
    <property type="entry name" value="PROTEIN CBG26694"/>
    <property type="match status" value="1"/>
</dbReference>
<evidence type="ECO:0000313" key="2">
    <source>
        <dbReference type="EMBL" id="CAA7032016.1"/>
    </source>
</evidence>
<dbReference type="InterPro" id="IPR050951">
    <property type="entry name" value="Retrovirus_Pol_polyprotein"/>
</dbReference>
<dbReference type="SUPFAM" id="SSF53098">
    <property type="entry name" value="Ribonuclease H-like"/>
    <property type="match status" value="1"/>
</dbReference>
<dbReference type="PANTHER" id="PTHR37984:SF5">
    <property type="entry name" value="PROTEIN NYNRIN-LIKE"/>
    <property type="match status" value="1"/>
</dbReference>
<proteinExistence type="predicted"/>
<evidence type="ECO:0000313" key="3">
    <source>
        <dbReference type="Proteomes" id="UP000467841"/>
    </source>
</evidence>
<dbReference type="InterPro" id="IPR001584">
    <property type="entry name" value="Integrase_cat-core"/>
</dbReference>
<gene>
    <name evidence="2" type="ORF">MERR_LOCUS19251</name>
</gene>
<protein>
    <recommendedName>
        <fullName evidence="1">Integrase catalytic domain-containing protein</fullName>
    </recommendedName>
</protein>
<evidence type="ECO:0000259" key="1">
    <source>
        <dbReference type="PROSITE" id="PS50994"/>
    </source>
</evidence>
<name>A0A6D2IXP7_9BRAS</name>
<comment type="caution">
    <text evidence="2">The sequence shown here is derived from an EMBL/GenBank/DDBJ whole genome shotgun (WGS) entry which is preliminary data.</text>
</comment>